<gene>
    <name evidence="3" type="ORF">VISI1226_09399</name>
</gene>
<dbReference type="InterPro" id="IPR043128">
    <property type="entry name" value="Rev_trsase/Diguanyl_cyclase"/>
</dbReference>
<dbReference type="PANTHER" id="PTHR46663">
    <property type="entry name" value="DIGUANYLATE CYCLASE DGCT-RELATED"/>
    <property type="match status" value="1"/>
</dbReference>
<dbReference type="InterPro" id="IPR035965">
    <property type="entry name" value="PAS-like_dom_sf"/>
</dbReference>
<dbReference type="Pfam" id="PF00990">
    <property type="entry name" value="GGDEF"/>
    <property type="match status" value="1"/>
</dbReference>
<dbReference type="AlphaFoldDB" id="E8M928"/>
<dbReference type="GO" id="GO:0003824">
    <property type="term" value="F:catalytic activity"/>
    <property type="evidence" value="ECO:0007669"/>
    <property type="project" value="UniProtKB-ARBA"/>
</dbReference>
<dbReference type="Proteomes" id="UP000006228">
    <property type="component" value="Unassembled WGS sequence"/>
</dbReference>
<proteinExistence type="predicted"/>
<feature type="domain" description="GGDEF" evidence="2">
    <location>
        <begin position="257"/>
        <end position="389"/>
    </location>
</feature>
<evidence type="ECO:0000313" key="4">
    <source>
        <dbReference type="Proteomes" id="UP000006228"/>
    </source>
</evidence>
<sequence>MKLVNLDKLHTAVWIYDIDNFCIVWANNAGLKFWSSPDVDALKQRDFRQGASDAVKQALLDYQTAFEQGQVFKENWHFTPNDREVSALCYLSGITLDDGRQAMLVEAVSIDDKPENGYFIDSVIISTFSISGEFLSGNPSFHKEHGDHVPALGQLFVDTHELGKMLSTIDKKNEYEGDVQFRTKLGDQWYRLNVKASLNTDNEKVLLLHQHNINERKLQELSLEKLALTDPLTQLINRRGINKSIQELIDLDSNQENRFTLLYIDLDGFKAVNDKYGHSVGDLLLVEIAEKINRLLGEQAQLARYGGDEFILLLKGTCCDQQLTVLCDEIMQVLTSPLDSIYGASLSASIGSVCFPTDAQTIDELIQLADAAMYKAKKAGKQQYVRHQADK</sequence>
<name>E8M928_PHOS4</name>
<dbReference type="GeneID" id="95570082"/>
<dbReference type="SUPFAM" id="SSF55073">
    <property type="entry name" value="Nucleotide cyclase"/>
    <property type="match status" value="1"/>
</dbReference>
<organism evidence="3 4">
    <name type="scientific">Vibrio sinaloensis DSM 21326</name>
    <dbReference type="NCBI Taxonomy" id="945550"/>
    <lineage>
        <taxon>Bacteria</taxon>
        <taxon>Pseudomonadati</taxon>
        <taxon>Pseudomonadota</taxon>
        <taxon>Gammaproteobacteria</taxon>
        <taxon>Vibrionales</taxon>
        <taxon>Vibrionaceae</taxon>
        <taxon>Vibrio</taxon>
        <taxon>Vibrio oreintalis group</taxon>
    </lineage>
</organism>
<dbReference type="PROSITE" id="PS50887">
    <property type="entry name" value="GGDEF"/>
    <property type="match status" value="1"/>
</dbReference>
<dbReference type="InterPro" id="IPR000160">
    <property type="entry name" value="GGDEF_dom"/>
</dbReference>
<dbReference type="EMBL" id="AEVT01000083">
    <property type="protein sequence ID" value="EGA69384.1"/>
    <property type="molecule type" value="Genomic_DNA"/>
</dbReference>
<evidence type="ECO:0000256" key="1">
    <source>
        <dbReference type="ARBA" id="ARBA00001946"/>
    </source>
</evidence>
<dbReference type="SMART" id="SM00267">
    <property type="entry name" value="GGDEF"/>
    <property type="match status" value="1"/>
</dbReference>
<dbReference type="CDD" id="cd01949">
    <property type="entry name" value="GGDEF"/>
    <property type="match status" value="1"/>
</dbReference>
<evidence type="ECO:0000313" key="3">
    <source>
        <dbReference type="EMBL" id="EGA69384.1"/>
    </source>
</evidence>
<comment type="cofactor">
    <cofactor evidence="1">
        <name>Mg(2+)</name>
        <dbReference type="ChEBI" id="CHEBI:18420"/>
    </cofactor>
</comment>
<dbReference type="PANTHER" id="PTHR46663:SF2">
    <property type="entry name" value="GGDEF DOMAIN-CONTAINING PROTEIN"/>
    <property type="match status" value="1"/>
</dbReference>
<dbReference type="NCBIfam" id="TIGR00254">
    <property type="entry name" value="GGDEF"/>
    <property type="match status" value="1"/>
</dbReference>
<dbReference type="eggNOG" id="COG5001">
    <property type="taxonomic scope" value="Bacteria"/>
</dbReference>
<comment type="caution">
    <text evidence="3">The sequence shown here is derived from an EMBL/GenBank/DDBJ whole genome shotgun (WGS) entry which is preliminary data.</text>
</comment>
<evidence type="ECO:0000259" key="2">
    <source>
        <dbReference type="PROSITE" id="PS50887"/>
    </source>
</evidence>
<dbReference type="Gene3D" id="3.30.70.270">
    <property type="match status" value="1"/>
</dbReference>
<protein>
    <recommendedName>
        <fullName evidence="2">GGDEF domain-containing protein</fullName>
    </recommendedName>
</protein>
<dbReference type="InterPro" id="IPR052163">
    <property type="entry name" value="DGC-Regulatory_Protein"/>
</dbReference>
<dbReference type="FunFam" id="3.30.70.270:FF:000001">
    <property type="entry name" value="Diguanylate cyclase domain protein"/>
    <property type="match status" value="1"/>
</dbReference>
<dbReference type="RefSeq" id="WP_008078377.1">
    <property type="nucleotide sequence ID" value="NZ_AEVT01000083.1"/>
</dbReference>
<reference evidence="3 4" key="1">
    <citation type="journal article" date="2012" name="Int. J. Syst. Evol. Microbiol.">
        <title>Vibrio caribbeanicus sp. nov., isolated from the marine sponge Scleritoderma cyanea.</title>
        <authorList>
            <person name="Hoffmann M."/>
            <person name="Monday S.R."/>
            <person name="Allard M.W."/>
            <person name="Strain E.A."/>
            <person name="Whittaker P."/>
            <person name="Naum M."/>
            <person name="McCarthy P.J."/>
            <person name="Lopez J.V."/>
            <person name="Fischer M."/>
            <person name="Brown E.W."/>
        </authorList>
    </citation>
    <scope>NUCLEOTIDE SEQUENCE [LARGE SCALE GENOMIC DNA]</scope>
    <source>
        <strain evidence="4">DSMZ 21326</strain>
    </source>
</reference>
<dbReference type="OrthoDB" id="9812260at2"/>
<dbReference type="SUPFAM" id="SSF55785">
    <property type="entry name" value="PYP-like sensor domain (PAS domain)"/>
    <property type="match status" value="1"/>
</dbReference>
<accession>E8M928</accession>
<dbReference type="InterPro" id="IPR029787">
    <property type="entry name" value="Nucleotide_cyclase"/>
</dbReference>